<feature type="region of interest" description="Disordered" evidence="1">
    <location>
        <begin position="1"/>
        <end position="23"/>
    </location>
</feature>
<evidence type="ECO:0000256" key="1">
    <source>
        <dbReference type="SAM" id="MobiDB-lite"/>
    </source>
</evidence>
<evidence type="ECO:0000256" key="2">
    <source>
        <dbReference type="SAM" id="Phobius"/>
    </source>
</evidence>
<organism evidence="3 4">
    <name type="scientific">Glycomyces harbinensis</name>
    <dbReference type="NCBI Taxonomy" id="58114"/>
    <lineage>
        <taxon>Bacteria</taxon>
        <taxon>Bacillati</taxon>
        <taxon>Actinomycetota</taxon>
        <taxon>Actinomycetes</taxon>
        <taxon>Glycomycetales</taxon>
        <taxon>Glycomycetaceae</taxon>
        <taxon>Glycomyces</taxon>
    </lineage>
</organism>
<keyword evidence="2" id="KW-0812">Transmembrane</keyword>
<proteinExistence type="predicted"/>
<gene>
    <name evidence="3" type="ORF">SAMN05216270_12524</name>
</gene>
<dbReference type="AlphaFoldDB" id="A0A1G7DH32"/>
<sequence length="329" mass="35517">MPSTRWKRSGATGRKSRAVGRRSRATRWIGGAVGRRSGATGRIKDGAQALRRMATRVHRRAEPMPRLPFAVALAVAVVALVVALEFSPPSEQAAAEVDERPSNSPEVQYDTGYTEEEVALEIVEFGISKVVVNDLERLIIGAVVRNPYDRDLSAGALSLTAESERGDPVRIEDFYIGTIPPETSMNIGFVASGGGELPVERFELKAIEPSFLYSTTGGFGEGMVAAPTLPEVTLLETEPLLSPDGYRLRYQVDAVEATDVQISVLFRDGEGRLLGGIPAGAEPFSRFHDGWSASYLPVEAGRTLQHVDIPTAWIPEGADPDRFEVGPSA</sequence>
<feature type="transmembrane region" description="Helical" evidence="2">
    <location>
        <begin position="67"/>
        <end position="86"/>
    </location>
</feature>
<dbReference type="EMBL" id="FNAD01000025">
    <property type="protein sequence ID" value="SDE50813.1"/>
    <property type="molecule type" value="Genomic_DNA"/>
</dbReference>
<name>A0A1G7DH32_9ACTN</name>
<dbReference type="Proteomes" id="UP000198949">
    <property type="component" value="Unassembled WGS sequence"/>
</dbReference>
<evidence type="ECO:0000313" key="3">
    <source>
        <dbReference type="EMBL" id="SDE50813.1"/>
    </source>
</evidence>
<keyword evidence="2" id="KW-0472">Membrane</keyword>
<keyword evidence="4" id="KW-1185">Reference proteome</keyword>
<accession>A0A1G7DH32</accession>
<protein>
    <submittedName>
        <fullName evidence="3">Uncharacterized protein</fullName>
    </submittedName>
</protein>
<evidence type="ECO:0000313" key="4">
    <source>
        <dbReference type="Proteomes" id="UP000198949"/>
    </source>
</evidence>
<reference evidence="4" key="1">
    <citation type="submission" date="2016-10" db="EMBL/GenBank/DDBJ databases">
        <authorList>
            <person name="Varghese N."/>
            <person name="Submissions S."/>
        </authorList>
    </citation>
    <scope>NUCLEOTIDE SEQUENCE [LARGE SCALE GENOMIC DNA]</scope>
    <source>
        <strain evidence="4">CGMCC 4.3516</strain>
    </source>
</reference>
<keyword evidence="2" id="KW-1133">Transmembrane helix</keyword>